<feature type="non-terminal residue" evidence="2">
    <location>
        <position position="1"/>
    </location>
</feature>
<evidence type="ECO:0000313" key="2">
    <source>
        <dbReference type="EMBL" id="GFD18655.1"/>
    </source>
</evidence>
<reference evidence="2" key="1">
    <citation type="journal article" date="2019" name="Sci. Rep.">
        <title>Draft genome of Tanacetum cinerariifolium, the natural source of mosquito coil.</title>
        <authorList>
            <person name="Yamashiro T."/>
            <person name="Shiraishi A."/>
            <person name="Satake H."/>
            <person name="Nakayama K."/>
        </authorList>
    </citation>
    <scope>NUCLEOTIDE SEQUENCE</scope>
</reference>
<feature type="region of interest" description="Disordered" evidence="1">
    <location>
        <begin position="33"/>
        <end position="52"/>
    </location>
</feature>
<gene>
    <name evidence="2" type="ORF">Tci_890624</name>
</gene>
<name>A0A699U5Z2_TANCI</name>
<accession>A0A699U5Z2</accession>
<evidence type="ECO:0000256" key="1">
    <source>
        <dbReference type="SAM" id="MobiDB-lite"/>
    </source>
</evidence>
<protein>
    <submittedName>
        <fullName evidence="2">Uncharacterized protein</fullName>
    </submittedName>
</protein>
<sequence>QDVTDVVVKEGAEEMIKVIATAKIIVDKVSTSGGELNDANEEPGSAAPTNITTAPKAKGIVFHDKEESTTRTASSKSQAKDKGKAKLVEKPKIQKSRKAQIAIDKEIARRIEAEWNADMKDNIDWKSC</sequence>
<dbReference type="EMBL" id="BKCJ011308872">
    <property type="protein sequence ID" value="GFD18655.1"/>
    <property type="molecule type" value="Genomic_DNA"/>
</dbReference>
<dbReference type="AlphaFoldDB" id="A0A699U5Z2"/>
<feature type="compositionally biased region" description="Basic and acidic residues" evidence="1">
    <location>
        <begin position="78"/>
        <end position="92"/>
    </location>
</feature>
<feature type="region of interest" description="Disordered" evidence="1">
    <location>
        <begin position="60"/>
        <end position="93"/>
    </location>
</feature>
<proteinExistence type="predicted"/>
<organism evidence="2">
    <name type="scientific">Tanacetum cinerariifolium</name>
    <name type="common">Dalmatian daisy</name>
    <name type="synonym">Chrysanthemum cinerariifolium</name>
    <dbReference type="NCBI Taxonomy" id="118510"/>
    <lineage>
        <taxon>Eukaryota</taxon>
        <taxon>Viridiplantae</taxon>
        <taxon>Streptophyta</taxon>
        <taxon>Embryophyta</taxon>
        <taxon>Tracheophyta</taxon>
        <taxon>Spermatophyta</taxon>
        <taxon>Magnoliopsida</taxon>
        <taxon>eudicotyledons</taxon>
        <taxon>Gunneridae</taxon>
        <taxon>Pentapetalae</taxon>
        <taxon>asterids</taxon>
        <taxon>campanulids</taxon>
        <taxon>Asterales</taxon>
        <taxon>Asteraceae</taxon>
        <taxon>Asteroideae</taxon>
        <taxon>Anthemideae</taxon>
        <taxon>Anthemidinae</taxon>
        <taxon>Tanacetum</taxon>
    </lineage>
</organism>
<comment type="caution">
    <text evidence="2">The sequence shown here is derived from an EMBL/GenBank/DDBJ whole genome shotgun (WGS) entry which is preliminary data.</text>
</comment>